<dbReference type="InterPro" id="IPR036388">
    <property type="entry name" value="WH-like_DNA-bd_sf"/>
</dbReference>
<dbReference type="InterPro" id="IPR000847">
    <property type="entry name" value="LysR_HTH_N"/>
</dbReference>
<proteinExistence type="inferred from homology"/>
<sequence>MSTTQATRVFARVAETESFHCVAREAKVSNGPVSRAIALLETHFGTGLINRPTREISLTDAEAHYLERCRAILKELNHLKSTISSTEAGPGGTLRVVASGALLSLTLAQLVAGFCKRYRSVIVGLTLIEVEVGFGRGGNDVGIVTRATVSAASFGQGFK</sequence>
<comment type="similarity">
    <text evidence="1">Belongs to the LysR transcriptional regulatory family.</text>
</comment>
<dbReference type="InterPro" id="IPR036390">
    <property type="entry name" value="WH_DNA-bd_sf"/>
</dbReference>
<evidence type="ECO:0000259" key="2">
    <source>
        <dbReference type="PROSITE" id="PS50931"/>
    </source>
</evidence>
<keyword evidence="4" id="KW-1185">Reference proteome</keyword>
<dbReference type="EMBL" id="JAQQDB010000064">
    <property type="protein sequence ID" value="MFM0522921.1"/>
    <property type="molecule type" value="Genomic_DNA"/>
</dbReference>
<feature type="domain" description="HTH lysR-type" evidence="2">
    <location>
        <begin position="1"/>
        <end position="59"/>
    </location>
</feature>
<evidence type="ECO:0000256" key="1">
    <source>
        <dbReference type="ARBA" id="ARBA00009437"/>
    </source>
</evidence>
<gene>
    <name evidence="3" type="ORF">PQR08_36460</name>
</gene>
<organism evidence="3 4">
    <name type="scientific">Caballeronia jiangsuensis</name>
    <dbReference type="NCBI Taxonomy" id="1458357"/>
    <lineage>
        <taxon>Bacteria</taxon>
        <taxon>Pseudomonadati</taxon>
        <taxon>Pseudomonadota</taxon>
        <taxon>Betaproteobacteria</taxon>
        <taxon>Burkholderiales</taxon>
        <taxon>Burkholderiaceae</taxon>
        <taxon>Caballeronia</taxon>
    </lineage>
</organism>
<dbReference type="PROSITE" id="PS50931">
    <property type="entry name" value="HTH_LYSR"/>
    <property type="match status" value="1"/>
</dbReference>
<dbReference type="SUPFAM" id="SSF46785">
    <property type="entry name" value="Winged helix' DNA-binding domain"/>
    <property type="match status" value="1"/>
</dbReference>
<accession>A0ABW9CWH1</accession>
<dbReference type="Gene3D" id="1.10.10.10">
    <property type="entry name" value="Winged helix-like DNA-binding domain superfamily/Winged helix DNA-binding domain"/>
    <property type="match status" value="1"/>
</dbReference>
<name>A0ABW9CWH1_9BURK</name>
<protein>
    <submittedName>
        <fullName evidence="3">LysR family transcriptional regulator</fullName>
    </submittedName>
</protein>
<comment type="caution">
    <text evidence="3">The sequence shown here is derived from an EMBL/GenBank/DDBJ whole genome shotgun (WGS) entry which is preliminary data.</text>
</comment>
<dbReference type="PANTHER" id="PTHR30537:SF5">
    <property type="entry name" value="HTH-TYPE TRANSCRIPTIONAL ACTIVATOR TTDR-RELATED"/>
    <property type="match status" value="1"/>
</dbReference>
<dbReference type="Pfam" id="PF00126">
    <property type="entry name" value="HTH_1"/>
    <property type="match status" value="1"/>
</dbReference>
<dbReference type="Proteomes" id="UP001629462">
    <property type="component" value="Unassembled WGS sequence"/>
</dbReference>
<reference evidence="3 4" key="1">
    <citation type="journal article" date="2024" name="Chem. Sci.">
        <title>Discovery of megapolipeptins by genome mining of a Burkholderiales bacteria collection.</title>
        <authorList>
            <person name="Paulo B.S."/>
            <person name="Recchia M.J.J."/>
            <person name="Lee S."/>
            <person name="Fergusson C.H."/>
            <person name="Romanowski S.B."/>
            <person name="Hernandez A."/>
            <person name="Krull N."/>
            <person name="Liu D.Y."/>
            <person name="Cavanagh H."/>
            <person name="Bos A."/>
            <person name="Gray C.A."/>
            <person name="Murphy B.T."/>
            <person name="Linington R.G."/>
            <person name="Eustaquio A.S."/>
        </authorList>
    </citation>
    <scope>NUCLEOTIDE SEQUENCE [LARGE SCALE GENOMIC DNA]</scope>
    <source>
        <strain evidence="3 4">RL17-374-BIF-D</strain>
    </source>
</reference>
<dbReference type="RefSeq" id="WP_408164146.1">
    <property type="nucleotide sequence ID" value="NZ_JAQQDB010000064.1"/>
</dbReference>
<dbReference type="PANTHER" id="PTHR30537">
    <property type="entry name" value="HTH-TYPE TRANSCRIPTIONAL REGULATOR"/>
    <property type="match status" value="1"/>
</dbReference>
<evidence type="ECO:0000313" key="4">
    <source>
        <dbReference type="Proteomes" id="UP001629462"/>
    </source>
</evidence>
<dbReference type="InterPro" id="IPR058163">
    <property type="entry name" value="LysR-type_TF_proteobact-type"/>
</dbReference>
<evidence type="ECO:0000313" key="3">
    <source>
        <dbReference type="EMBL" id="MFM0522921.1"/>
    </source>
</evidence>